<dbReference type="GeneID" id="87840778"/>
<evidence type="ECO:0000256" key="1">
    <source>
        <dbReference type="SAM" id="MobiDB-lite"/>
    </source>
</evidence>
<sequence length="865" mass="96308">MSSTDSCAICATPELSLHEDYFKSRKLPRPLESEERRVSQRLATELFHRECARCRNDDDLDPNLCPSCRHLRLRHLLCCVAATERPMDFRVWVCRFEDIPERMSACSFCRLVARAVLTYGNLSGVKPGAKYQGSLVISVKRMGTIQAGHRSFSSRSTVFGSGRQIRYSGGPSLSQGGEVDAVDNQVGAIREAPDIEVAGGIVNWPLARQWLNSCLQHHDKCATPGTGAGITLPTNFRVIDVNKRRLVQMLPSCQFVALSYVWGRDPDPTKLVTTRLSIKALQEDGGLAARDMPVTIEDAMEVCRRLEEPYLWVDRFCIVQDDHDDKVEQIAAMAAIYSLAKLVIIVADGNIDTGIAGVSRERAQGQVRDRIAGLDFSLNELSHWGKISRGGCIWSTRGWTYQEAVLARRKLILTESQAFFECQNGTPGEDGVSGYGSEYLFVGNYARQYHPALVDTFYHHLGVYRKRSLTNPSDIYNAIDGVANALYGELGSLWWGLPRRDFDQALLWCIRWDDAPKSWVAGPAGNGTKPSWSWSATDRDITLIDVVDGLRPLRYCETLVAWAHVREGADALAQRVAESVETVSGSKPLSQLHNGQDTCGCLSEMSEDEVERLLYPVVAWSHGCITAPYPFAKLENTTFPTLRSQIKSRWACRHRYWLEAFRGAAHPKPPPDDTTVPSGPGTIFTWAQTALFPLRGSITTQETGFIGTTTSGNLIIVDESSEPAGMLVAQDNELDLEPGIAGRPKFEFIALSAGKIDCMVVFRDGHYKTSSVEPPQRESTNITSPDFLGTEQQEPEELTDWEEARAPEELTVWDRAGGCLFPLPVVNVMLVERTGENRARRVSVGWVYLTSWLSARPEFKMICLE</sequence>
<dbReference type="EMBL" id="JAUEPN010000004">
    <property type="protein sequence ID" value="KAK3295869.1"/>
    <property type="molecule type" value="Genomic_DNA"/>
</dbReference>
<dbReference type="AlphaFoldDB" id="A0AAE0HG16"/>
<reference evidence="3" key="2">
    <citation type="submission" date="2023-06" db="EMBL/GenBank/DDBJ databases">
        <authorList>
            <consortium name="Lawrence Berkeley National Laboratory"/>
            <person name="Haridas S."/>
            <person name="Hensen N."/>
            <person name="Bonometti L."/>
            <person name="Westerberg I."/>
            <person name="Brannstrom I.O."/>
            <person name="Guillou S."/>
            <person name="Cros-Aarteil S."/>
            <person name="Calhoun S."/>
            <person name="Kuo A."/>
            <person name="Mondo S."/>
            <person name="Pangilinan J."/>
            <person name="Riley R."/>
            <person name="Labutti K."/>
            <person name="Andreopoulos B."/>
            <person name="Lipzen A."/>
            <person name="Chen C."/>
            <person name="Yanf M."/>
            <person name="Daum C."/>
            <person name="Ng V."/>
            <person name="Clum A."/>
            <person name="Steindorff A."/>
            <person name="Ohm R."/>
            <person name="Martin F."/>
            <person name="Silar P."/>
            <person name="Natvig D."/>
            <person name="Lalanne C."/>
            <person name="Gautier V."/>
            <person name="Ament-Velasquez S.L."/>
            <person name="Kruys A."/>
            <person name="Hutchinson M.I."/>
            <person name="Powell A.J."/>
            <person name="Barry K."/>
            <person name="Miller A.N."/>
            <person name="Grigoriev I.V."/>
            <person name="Debuchy R."/>
            <person name="Gladieux P."/>
            <person name="Thoren M.H."/>
            <person name="Johannesson H."/>
        </authorList>
    </citation>
    <scope>NUCLEOTIDE SEQUENCE</scope>
    <source>
        <strain evidence="3">CBS 168.71</strain>
    </source>
</reference>
<dbReference type="Pfam" id="PF06985">
    <property type="entry name" value="HET"/>
    <property type="match status" value="1"/>
</dbReference>
<gene>
    <name evidence="3" type="ORF">B0H64DRAFT_396666</name>
</gene>
<feature type="compositionally biased region" description="Polar residues" evidence="1">
    <location>
        <begin position="769"/>
        <end position="784"/>
    </location>
</feature>
<dbReference type="Proteomes" id="UP001278766">
    <property type="component" value="Unassembled WGS sequence"/>
</dbReference>
<evidence type="ECO:0000259" key="2">
    <source>
        <dbReference type="Pfam" id="PF06985"/>
    </source>
</evidence>
<feature type="region of interest" description="Disordered" evidence="1">
    <location>
        <begin position="769"/>
        <end position="794"/>
    </location>
</feature>
<dbReference type="PANTHER" id="PTHR33112">
    <property type="entry name" value="DOMAIN PROTEIN, PUTATIVE-RELATED"/>
    <property type="match status" value="1"/>
</dbReference>
<keyword evidence="4" id="KW-1185">Reference proteome</keyword>
<evidence type="ECO:0000313" key="3">
    <source>
        <dbReference type="EMBL" id="KAK3295869.1"/>
    </source>
</evidence>
<feature type="domain" description="Heterokaryon incompatibility" evidence="2">
    <location>
        <begin position="255"/>
        <end position="403"/>
    </location>
</feature>
<comment type="caution">
    <text evidence="3">The sequence shown here is derived from an EMBL/GenBank/DDBJ whole genome shotgun (WGS) entry which is preliminary data.</text>
</comment>
<name>A0AAE0HG16_9PEZI</name>
<reference evidence="3" key="1">
    <citation type="journal article" date="2023" name="Mol. Phylogenet. Evol.">
        <title>Genome-scale phylogeny and comparative genomics of the fungal order Sordariales.</title>
        <authorList>
            <person name="Hensen N."/>
            <person name="Bonometti L."/>
            <person name="Westerberg I."/>
            <person name="Brannstrom I.O."/>
            <person name="Guillou S."/>
            <person name="Cros-Aarteil S."/>
            <person name="Calhoun S."/>
            <person name="Haridas S."/>
            <person name="Kuo A."/>
            <person name="Mondo S."/>
            <person name="Pangilinan J."/>
            <person name="Riley R."/>
            <person name="LaButti K."/>
            <person name="Andreopoulos B."/>
            <person name="Lipzen A."/>
            <person name="Chen C."/>
            <person name="Yan M."/>
            <person name="Daum C."/>
            <person name="Ng V."/>
            <person name="Clum A."/>
            <person name="Steindorff A."/>
            <person name="Ohm R.A."/>
            <person name="Martin F."/>
            <person name="Silar P."/>
            <person name="Natvig D.O."/>
            <person name="Lalanne C."/>
            <person name="Gautier V."/>
            <person name="Ament-Velasquez S.L."/>
            <person name="Kruys A."/>
            <person name="Hutchinson M.I."/>
            <person name="Powell A.J."/>
            <person name="Barry K."/>
            <person name="Miller A.N."/>
            <person name="Grigoriev I.V."/>
            <person name="Debuchy R."/>
            <person name="Gladieux P."/>
            <person name="Hiltunen Thoren M."/>
            <person name="Johannesson H."/>
        </authorList>
    </citation>
    <scope>NUCLEOTIDE SEQUENCE</scope>
    <source>
        <strain evidence="3">CBS 168.71</strain>
    </source>
</reference>
<evidence type="ECO:0000313" key="4">
    <source>
        <dbReference type="Proteomes" id="UP001278766"/>
    </source>
</evidence>
<dbReference type="PANTHER" id="PTHR33112:SF12">
    <property type="entry name" value="HETEROKARYON INCOMPATIBILITY DOMAIN-CONTAINING PROTEIN"/>
    <property type="match status" value="1"/>
</dbReference>
<proteinExistence type="predicted"/>
<dbReference type="RefSeq" id="XP_062659383.1">
    <property type="nucleotide sequence ID" value="XM_062803830.1"/>
</dbReference>
<organism evidence="3 4">
    <name type="scientific">Chaetomium fimeti</name>
    <dbReference type="NCBI Taxonomy" id="1854472"/>
    <lineage>
        <taxon>Eukaryota</taxon>
        <taxon>Fungi</taxon>
        <taxon>Dikarya</taxon>
        <taxon>Ascomycota</taxon>
        <taxon>Pezizomycotina</taxon>
        <taxon>Sordariomycetes</taxon>
        <taxon>Sordariomycetidae</taxon>
        <taxon>Sordariales</taxon>
        <taxon>Chaetomiaceae</taxon>
        <taxon>Chaetomium</taxon>
    </lineage>
</organism>
<dbReference type="InterPro" id="IPR010730">
    <property type="entry name" value="HET"/>
</dbReference>
<protein>
    <submittedName>
        <fullName evidence="3">Heterokaryon incompatibility protein-domain-containing protein</fullName>
    </submittedName>
</protein>
<accession>A0AAE0HG16</accession>